<evidence type="ECO:0000313" key="3">
    <source>
        <dbReference type="Proteomes" id="UP000193380"/>
    </source>
</evidence>
<reference evidence="2" key="2">
    <citation type="submission" date="2014-03" db="EMBL/GenBank/DDBJ databases">
        <authorList>
            <person name="Genoscope - CEA"/>
        </authorList>
    </citation>
    <scope>NUCLEOTIDE SEQUENCE</scope>
</reference>
<feature type="compositionally biased region" description="Basic and acidic residues" evidence="1">
    <location>
        <begin position="1"/>
        <end position="12"/>
    </location>
</feature>
<gene>
    <name evidence="2" type="ORF">GSONMT00071102001</name>
</gene>
<evidence type="ECO:0000313" key="2">
    <source>
        <dbReference type="EMBL" id="CDQ64351.1"/>
    </source>
</evidence>
<reference evidence="2" key="1">
    <citation type="journal article" date="2014" name="Nat. Commun.">
        <title>The rainbow trout genome provides novel insights into evolution after whole-genome duplication in vertebrates.</title>
        <authorList>
            <person name="Berthelot C."/>
            <person name="Brunet F."/>
            <person name="Chalopin D."/>
            <person name="Juanchich A."/>
            <person name="Bernard M."/>
            <person name="Noel B."/>
            <person name="Bento P."/>
            <person name="Da Silva C."/>
            <person name="Labadie K."/>
            <person name="Alberti A."/>
            <person name="Aury J.M."/>
            <person name="Louis A."/>
            <person name="Dehais P."/>
            <person name="Bardou P."/>
            <person name="Montfort J."/>
            <person name="Klopp C."/>
            <person name="Cabau C."/>
            <person name="Gaspin C."/>
            <person name="Thorgaard G.H."/>
            <person name="Boussaha M."/>
            <person name="Quillet E."/>
            <person name="Guyomard R."/>
            <person name="Galiana D."/>
            <person name="Bobe J."/>
            <person name="Volff J.N."/>
            <person name="Genet C."/>
            <person name="Wincker P."/>
            <person name="Jaillon O."/>
            <person name="Roest Crollius H."/>
            <person name="Guiguen Y."/>
        </authorList>
    </citation>
    <scope>NUCLEOTIDE SEQUENCE [LARGE SCALE GENOMIC DNA]</scope>
</reference>
<organism evidence="2 3">
    <name type="scientific">Oncorhynchus mykiss</name>
    <name type="common">Rainbow trout</name>
    <name type="synonym">Salmo gairdneri</name>
    <dbReference type="NCBI Taxonomy" id="8022"/>
    <lineage>
        <taxon>Eukaryota</taxon>
        <taxon>Metazoa</taxon>
        <taxon>Chordata</taxon>
        <taxon>Craniata</taxon>
        <taxon>Vertebrata</taxon>
        <taxon>Euteleostomi</taxon>
        <taxon>Actinopterygii</taxon>
        <taxon>Neopterygii</taxon>
        <taxon>Teleostei</taxon>
        <taxon>Protacanthopterygii</taxon>
        <taxon>Salmoniformes</taxon>
        <taxon>Salmonidae</taxon>
        <taxon>Salmoninae</taxon>
        <taxon>Oncorhynchus</taxon>
    </lineage>
</organism>
<accession>A0A060WBI5</accession>
<protein>
    <submittedName>
        <fullName evidence="2">Uncharacterized protein</fullName>
    </submittedName>
</protein>
<dbReference type="STRING" id="8022.A0A060WBI5"/>
<sequence>MPLGSLDHDHGRAQHLTEPTEEHSLMGNVGVGDDALGAELKAAWNGSVSRNWANRITKYRDTITEDSPTLNNGTLDMATTENGKGDPEDRLGSSLCSGNQVEAEVIVHSELNDLEKERQEARILLKKKRSMYSGSVSSLVLCGELPCPVMSHMCILLLLLNQLNCALS</sequence>
<dbReference type="EMBL" id="FR904468">
    <property type="protein sequence ID" value="CDQ64351.1"/>
    <property type="molecule type" value="Genomic_DNA"/>
</dbReference>
<dbReference type="Proteomes" id="UP000193380">
    <property type="component" value="Unassembled WGS sequence"/>
</dbReference>
<evidence type="ECO:0000256" key="1">
    <source>
        <dbReference type="SAM" id="MobiDB-lite"/>
    </source>
</evidence>
<dbReference type="AlphaFoldDB" id="A0A060WBI5"/>
<feature type="region of interest" description="Disordered" evidence="1">
    <location>
        <begin position="67"/>
        <end position="92"/>
    </location>
</feature>
<proteinExistence type="predicted"/>
<feature type="compositionally biased region" description="Polar residues" evidence="1">
    <location>
        <begin position="67"/>
        <end position="82"/>
    </location>
</feature>
<dbReference type="PaxDb" id="8022-A0A060WBI5"/>
<feature type="region of interest" description="Disordered" evidence="1">
    <location>
        <begin position="1"/>
        <end position="27"/>
    </location>
</feature>
<name>A0A060WBI5_ONCMY</name>